<keyword evidence="8" id="KW-1185">Reference proteome</keyword>
<feature type="transmembrane region" description="Helical" evidence="6">
    <location>
        <begin position="378"/>
        <end position="408"/>
    </location>
</feature>
<dbReference type="GO" id="GO:0005886">
    <property type="term" value="C:plasma membrane"/>
    <property type="evidence" value="ECO:0007669"/>
    <property type="project" value="UniProtKB-SubCell"/>
</dbReference>
<dbReference type="InterPro" id="IPR050833">
    <property type="entry name" value="Poly_Biosynth_Transport"/>
</dbReference>
<dbReference type="STRING" id="1121131.SAMN02745229_01593"/>
<sequence>MRSENVIKNSIWTTINTVITIAIGFISRTIFIYILNSEYLGIDGLFSNILSLLSLSELGFGSAVTFNLYKPLREKDEKKIAAIMNFYKWIYRMVAIFIFVVGMCLVPFLRYIIKDTTFDIKYITGIYVLFLIKTAITYLYSYNFTLATADQRGYIIGHITMINNIVTPIAKIVALAITRSFVAYIVAEIVLTLGFNLIKTLHVKKAYPVLEDTKSSLEKQETRKILKDVQNIFLGKVSTTVLTSTDNLIISSFVNVISVGFMSNYNTLVNYISTFISGALYSAQASIGNAIASEGKEYVYNILKKLTLITLFVASFATTALFCLSSDFISIVWSKNEDMTLPVVTVFIVMFNAFFQFIKSPLWITLTSAGLFEKDKYISFIGMVMNIVVSLILVQYLGLVGVILGTIISQSVQMILKAKLLFNEYFFMGSGKYLLLILECFTLFVAEELLTYFICINIPVSNIYLLFVCKMFMCVIVPNLMNYAIFHKTEEYEYFLKLILKITKIVHRKRRF</sequence>
<feature type="transmembrane region" description="Helical" evidence="6">
    <location>
        <begin position="154"/>
        <end position="175"/>
    </location>
</feature>
<evidence type="ECO:0000256" key="4">
    <source>
        <dbReference type="ARBA" id="ARBA00022989"/>
    </source>
</evidence>
<comment type="subcellular location">
    <subcellularLocation>
        <location evidence="1">Cell membrane</location>
        <topology evidence="1">Multi-pass membrane protein</topology>
    </subcellularLocation>
</comment>
<keyword evidence="2" id="KW-1003">Cell membrane</keyword>
<dbReference type="PANTHER" id="PTHR30250">
    <property type="entry name" value="PST FAMILY PREDICTED COLANIC ACID TRANSPORTER"/>
    <property type="match status" value="1"/>
</dbReference>
<keyword evidence="3 6" id="KW-0812">Transmembrane</keyword>
<dbReference type="Proteomes" id="UP000184278">
    <property type="component" value="Unassembled WGS sequence"/>
</dbReference>
<keyword evidence="4 6" id="KW-1133">Transmembrane helix</keyword>
<feature type="transmembrane region" description="Helical" evidence="6">
    <location>
        <begin position="181"/>
        <end position="198"/>
    </location>
</feature>
<dbReference type="AlphaFoldDB" id="A0A1M5YNM9"/>
<accession>A0A1M5YNM9</accession>
<feature type="transmembrane region" description="Helical" evidence="6">
    <location>
        <begin position="463"/>
        <end position="486"/>
    </location>
</feature>
<dbReference type="PANTHER" id="PTHR30250:SF26">
    <property type="entry name" value="PSMA PROTEIN"/>
    <property type="match status" value="1"/>
</dbReference>
<proteinExistence type="predicted"/>
<feature type="transmembrane region" description="Helical" evidence="6">
    <location>
        <begin position="433"/>
        <end position="456"/>
    </location>
</feature>
<feature type="transmembrane region" description="Helical" evidence="6">
    <location>
        <begin position="46"/>
        <end position="69"/>
    </location>
</feature>
<evidence type="ECO:0000313" key="7">
    <source>
        <dbReference type="EMBL" id="SHI13153.1"/>
    </source>
</evidence>
<protein>
    <submittedName>
        <fullName evidence="7">Membrane protein involved in the export of O-antigen and teichoic acid</fullName>
    </submittedName>
</protein>
<keyword evidence="5 6" id="KW-0472">Membrane</keyword>
<feature type="transmembrane region" description="Helical" evidence="6">
    <location>
        <begin position="12"/>
        <end position="34"/>
    </location>
</feature>
<feature type="transmembrane region" description="Helical" evidence="6">
    <location>
        <begin position="339"/>
        <end position="358"/>
    </location>
</feature>
<dbReference type="EMBL" id="FQXK01000012">
    <property type="protein sequence ID" value="SHI13153.1"/>
    <property type="molecule type" value="Genomic_DNA"/>
</dbReference>
<evidence type="ECO:0000256" key="5">
    <source>
        <dbReference type="ARBA" id="ARBA00023136"/>
    </source>
</evidence>
<organism evidence="7 8">
    <name type="scientific">Butyrivibrio fibrisolvens DSM 3071</name>
    <dbReference type="NCBI Taxonomy" id="1121131"/>
    <lineage>
        <taxon>Bacteria</taxon>
        <taxon>Bacillati</taxon>
        <taxon>Bacillota</taxon>
        <taxon>Clostridia</taxon>
        <taxon>Lachnospirales</taxon>
        <taxon>Lachnospiraceae</taxon>
        <taxon>Butyrivibrio</taxon>
    </lineage>
</organism>
<evidence type="ECO:0000256" key="6">
    <source>
        <dbReference type="SAM" id="Phobius"/>
    </source>
</evidence>
<name>A0A1M5YNM9_BUTFI</name>
<reference evidence="8" key="1">
    <citation type="submission" date="2016-11" db="EMBL/GenBank/DDBJ databases">
        <authorList>
            <person name="Varghese N."/>
            <person name="Submissions S."/>
        </authorList>
    </citation>
    <scope>NUCLEOTIDE SEQUENCE [LARGE SCALE GENOMIC DNA]</scope>
    <source>
        <strain evidence="8">DSM 3071</strain>
    </source>
</reference>
<feature type="transmembrane region" description="Helical" evidence="6">
    <location>
        <begin position="306"/>
        <end position="333"/>
    </location>
</feature>
<feature type="transmembrane region" description="Helical" evidence="6">
    <location>
        <begin position="125"/>
        <end position="142"/>
    </location>
</feature>
<evidence type="ECO:0000256" key="1">
    <source>
        <dbReference type="ARBA" id="ARBA00004651"/>
    </source>
</evidence>
<feature type="transmembrane region" description="Helical" evidence="6">
    <location>
        <begin position="89"/>
        <end position="113"/>
    </location>
</feature>
<evidence type="ECO:0000256" key="2">
    <source>
        <dbReference type="ARBA" id="ARBA00022475"/>
    </source>
</evidence>
<gene>
    <name evidence="7" type="ORF">SAMN02745229_01593</name>
</gene>
<evidence type="ECO:0000256" key="3">
    <source>
        <dbReference type="ARBA" id="ARBA00022692"/>
    </source>
</evidence>
<evidence type="ECO:0000313" key="8">
    <source>
        <dbReference type="Proteomes" id="UP000184278"/>
    </source>
</evidence>